<gene>
    <name evidence="1" type="ORF">HDC02243</name>
</gene>
<organism evidence="1">
    <name type="scientific">Drosophila melanogaster</name>
    <name type="common">Fruit fly</name>
    <dbReference type="NCBI Taxonomy" id="7227"/>
    <lineage>
        <taxon>Eukaryota</taxon>
        <taxon>Metazoa</taxon>
        <taxon>Ecdysozoa</taxon>
        <taxon>Arthropoda</taxon>
        <taxon>Hexapoda</taxon>
        <taxon>Insecta</taxon>
        <taxon>Pterygota</taxon>
        <taxon>Neoptera</taxon>
        <taxon>Endopterygota</taxon>
        <taxon>Diptera</taxon>
        <taxon>Brachycera</taxon>
        <taxon>Muscomorpha</taxon>
        <taxon>Ephydroidea</taxon>
        <taxon>Drosophilidae</taxon>
        <taxon>Drosophila</taxon>
        <taxon>Sophophora</taxon>
    </lineage>
</organism>
<protein>
    <submittedName>
        <fullName evidence="1">HDC02243</fullName>
    </submittedName>
</protein>
<dbReference type="EMBL" id="BK003397">
    <property type="protein sequence ID" value="DAA03596.1"/>
    <property type="molecule type" value="Genomic_DNA"/>
</dbReference>
<sequence length="69" mass="7897">MSRNRNRETAMDGQRRCRSFGALGTGMELQSVVAAYVNYSADAGQMREMRKMRSSLQRHRVGVNCRLMI</sequence>
<evidence type="ECO:0000313" key="1">
    <source>
        <dbReference type="EMBL" id="DAA03596.1"/>
    </source>
</evidence>
<name>Q6IHL9_DROME</name>
<dbReference type="AlphaFoldDB" id="Q6IHL9"/>
<proteinExistence type="predicted"/>
<reference evidence="1" key="1">
    <citation type="journal article" date="2003" name="Genome Biol.">
        <title>An integrated gene annotation and transcriptional profiling approach towards the full gene content of the Drosophila genome.</title>
        <authorList>
            <person name="Hild M."/>
            <person name="Beckmann B."/>
            <person name="Haas S.A."/>
            <person name="Koch B."/>
            <person name="Solovyev V."/>
            <person name="Busold C."/>
            <person name="Fellenberg K."/>
            <person name="Boutros M."/>
            <person name="Vingron M."/>
            <person name="Sauer F."/>
            <person name="Hoheisel J.D."/>
            <person name="Paro R."/>
        </authorList>
    </citation>
    <scope>NUCLEOTIDE SEQUENCE</scope>
</reference>
<accession>Q6IHL9</accession>